<dbReference type="PANTHER" id="PTHR45138">
    <property type="entry name" value="REGULATORY COMPONENTS OF SENSORY TRANSDUCTION SYSTEM"/>
    <property type="match status" value="1"/>
</dbReference>
<dbReference type="GO" id="GO:0043709">
    <property type="term" value="P:cell adhesion involved in single-species biofilm formation"/>
    <property type="evidence" value="ECO:0007669"/>
    <property type="project" value="TreeGrafter"/>
</dbReference>
<evidence type="ECO:0000259" key="3">
    <source>
        <dbReference type="PROSITE" id="PS50110"/>
    </source>
</evidence>
<keyword evidence="1" id="KW-0597">Phosphoprotein</keyword>
<dbReference type="PANTHER" id="PTHR45138:SF9">
    <property type="entry name" value="DIGUANYLATE CYCLASE DGCM-RELATED"/>
    <property type="match status" value="1"/>
</dbReference>
<accession>A0A2T1BXH9</accession>
<protein>
    <submittedName>
        <fullName evidence="5">Response regulator receiver protein</fullName>
    </submittedName>
</protein>
<dbReference type="InterPro" id="IPR000160">
    <property type="entry name" value="GGDEF_dom"/>
</dbReference>
<dbReference type="Gene3D" id="3.30.70.270">
    <property type="match status" value="1"/>
</dbReference>
<dbReference type="InterPro" id="IPR011006">
    <property type="entry name" value="CheY-like_superfamily"/>
</dbReference>
<dbReference type="FunFam" id="3.30.70.270:FF:000001">
    <property type="entry name" value="Diguanylate cyclase domain protein"/>
    <property type="match status" value="1"/>
</dbReference>
<dbReference type="InterPro" id="IPR001789">
    <property type="entry name" value="Sig_transdc_resp-reg_receiver"/>
</dbReference>
<dbReference type="NCBIfam" id="TIGR00254">
    <property type="entry name" value="GGDEF"/>
    <property type="match status" value="1"/>
</dbReference>
<evidence type="ECO:0000313" key="5">
    <source>
        <dbReference type="EMBL" id="PSB00634.1"/>
    </source>
</evidence>
<dbReference type="Pfam" id="PF00072">
    <property type="entry name" value="Response_reg"/>
    <property type="match status" value="1"/>
</dbReference>
<dbReference type="SUPFAM" id="SSF52172">
    <property type="entry name" value="CheY-like"/>
    <property type="match status" value="1"/>
</dbReference>
<organism evidence="5 6">
    <name type="scientific">Merismopedia glauca CCAP 1448/3</name>
    <dbReference type="NCBI Taxonomy" id="1296344"/>
    <lineage>
        <taxon>Bacteria</taxon>
        <taxon>Bacillati</taxon>
        <taxon>Cyanobacteriota</taxon>
        <taxon>Cyanophyceae</taxon>
        <taxon>Synechococcales</taxon>
        <taxon>Merismopediaceae</taxon>
        <taxon>Merismopedia</taxon>
    </lineage>
</organism>
<dbReference type="Pfam" id="PF00990">
    <property type="entry name" value="GGDEF"/>
    <property type="match status" value="1"/>
</dbReference>
<evidence type="ECO:0000313" key="6">
    <source>
        <dbReference type="Proteomes" id="UP000238762"/>
    </source>
</evidence>
<evidence type="ECO:0000256" key="2">
    <source>
        <dbReference type="SAM" id="Coils"/>
    </source>
</evidence>
<comment type="caution">
    <text evidence="5">The sequence shown here is derived from an EMBL/GenBank/DDBJ whole genome shotgun (WGS) entry which is preliminary data.</text>
</comment>
<feature type="coiled-coil region" evidence="2">
    <location>
        <begin position="182"/>
        <end position="219"/>
    </location>
</feature>
<sequence length="407" mass="46258">MSRLNSEIYSDENDEELVFLAEDEISLGEGKGKAIPDLANPNFGTSDVWKILIVDDESDVHRATQIALRNLAFEGKAIVFFSAYSAHECKQIITEVHPDIAVVLLDVVMETNDAGLQVVKYIREELKNQQTRIILRTGHPGEAPEESVILDYDINDYKLKVELTRQRMLVAVITALRSYRDLLTIANQKAELEQTVKRLQQTQQRLEEYTQTLEITVAERTAALKVINQQLHRLATLDGLTHIPNRRRFDEYWQEQWLLMAKQQEPISLILIDVDYFKYYNDKYGHQAGDRCLYTIAQVIKQTLRRSMDLVARYGGEEFVVVLPHSLIEGARTTAEAIIIAVQNLDLPHAQSLVSDRVTISLGICSIVPQTNISSVTPIAIADKALYQAKKDGRNRYCIYGENSVQI</sequence>
<feature type="modified residue" description="4-aspartylphosphate" evidence="1">
    <location>
        <position position="106"/>
    </location>
</feature>
<keyword evidence="2" id="KW-0175">Coiled coil</keyword>
<dbReference type="GO" id="GO:1902201">
    <property type="term" value="P:negative regulation of bacterial-type flagellum-dependent cell motility"/>
    <property type="evidence" value="ECO:0007669"/>
    <property type="project" value="TreeGrafter"/>
</dbReference>
<name>A0A2T1BXH9_9CYAN</name>
<dbReference type="InterPro" id="IPR050469">
    <property type="entry name" value="Diguanylate_Cyclase"/>
</dbReference>
<dbReference type="InterPro" id="IPR043128">
    <property type="entry name" value="Rev_trsase/Diguanyl_cyclase"/>
</dbReference>
<gene>
    <name evidence="5" type="ORF">C7B64_22480</name>
</gene>
<dbReference type="SUPFAM" id="SSF55073">
    <property type="entry name" value="Nucleotide cyclase"/>
    <property type="match status" value="1"/>
</dbReference>
<feature type="domain" description="Response regulatory" evidence="3">
    <location>
        <begin position="50"/>
        <end position="175"/>
    </location>
</feature>
<dbReference type="PROSITE" id="PS50887">
    <property type="entry name" value="GGDEF"/>
    <property type="match status" value="1"/>
</dbReference>
<dbReference type="GO" id="GO:0052621">
    <property type="term" value="F:diguanylate cyclase activity"/>
    <property type="evidence" value="ECO:0007669"/>
    <property type="project" value="TreeGrafter"/>
</dbReference>
<dbReference type="GO" id="GO:0000160">
    <property type="term" value="P:phosphorelay signal transduction system"/>
    <property type="evidence" value="ECO:0007669"/>
    <property type="project" value="InterPro"/>
</dbReference>
<dbReference type="InterPro" id="IPR029787">
    <property type="entry name" value="Nucleotide_cyclase"/>
</dbReference>
<dbReference type="Gene3D" id="3.40.50.2300">
    <property type="match status" value="1"/>
</dbReference>
<dbReference type="Proteomes" id="UP000238762">
    <property type="component" value="Unassembled WGS sequence"/>
</dbReference>
<dbReference type="AlphaFoldDB" id="A0A2T1BXH9"/>
<dbReference type="SMART" id="SM00267">
    <property type="entry name" value="GGDEF"/>
    <property type="match status" value="1"/>
</dbReference>
<dbReference type="RefSeq" id="WP_106291604.1">
    <property type="nucleotide sequence ID" value="NZ_CAWNTC010000224.1"/>
</dbReference>
<reference evidence="5 6" key="1">
    <citation type="submission" date="2018-02" db="EMBL/GenBank/DDBJ databases">
        <authorList>
            <person name="Cohen D.B."/>
            <person name="Kent A.D."/>
        </authorList>
    </citation>
    <scope>NUCLEOTIDE SEQUENCE [LARGE SCALE GENOMIC DNA]</scope>
    <source>
        <strain evidence="5 6">CCAP 1448/3</strain>
    </source>
</reference>
<dbReference type="SMART" id="SM00448">
    <property type="entry name" value="REC"/>
    <property type="match status" value="1"/>
</dbReference>
<dbReference type="CDD" id="cd00156">
    <property type="entry name" value="REC"/>
    <property type="match status" value="1"/>
</dbReference>
<feature type="domain" description="GGDEF" evidence="4">
    <location>
        <begin position="265"/>
        <end position="402"/>
    </location>
</feature>
<dbReference type="PROSITE" id="PS50110">
    <property type="entry name" value="RESPONSE_REGULATORY"/>
    <property type="match status" value="1"/>
</dbReference>
<keyword evidence="6" id="KW-1185">Reference proteome</keyword>
<dbReference type="OrthoDB" id="453368at2"/>
<reference evidence="5 6" key="2">
    <citation type="submission" date="2018-03" db="EMBL/GenBank/DDBJ databases">
        <title>The ancient ancestry and fast evolution of plastids.</title>
        <authorList>
            <person name="Moore K.R."/>
            <person name="Magnabosco C."/>
            <person name="Momper L."/>
            <person name="Gold D.A."/>
            <person name="Bosak T."/>
            <person name="Fournier G.P."/>
        </authorList>
    </citation>
    <scope>NUCLEOTIDE SEQUENCE [LARGE SCALE GENOMIC DNA]</scope>
    <source>
        <strain evidence="5 6">CCAP 1448/3</strain>
    </source>
</reference>
<evidence type="ECO:0000256" key="1">
    <source>
        <dbReference type="PROSITE-ProRule" id="PRU00169"/>
    </source>
</evidence>
<dbReference type="GO" id="GO:0005886">
    <property type="term" value="C:plasma membrane"/>
    <property type="evidence" value="ECO:0007669"/>
    <property type="project" value="TreeGrafter"/>
</dbReference>
<evidence type="ECO:0000259" key="4">
    <source>
        <dbReference type="PROSITE" id="PS50887"/>
    </source>
</evidence>
<dbReference type="EMBL" id="PVWJ01000179">
    <property type="protein sequence ID" value="PSB00634.1"/>
    <property type="molecule type" value="Genomic_DNA"/>
</dbReference>
<proteinExistence type="predicted"/>
<dbReference type="CDD" id="cd01949">
    <property type="entry name" value="GGDEF"/>
    <property type="match status" value="1"/>
</dbReference>